<comment type="caution">
    <text evidence="2">The sequence shown here is derived from an EMBL/GenBank/DDBJ whole genome shotgun (WGS) entry which is preliminary data.</text>
</comment>
<dbReference type="InterPro" id="IPR002156">
    <property type="entry name" value="RNaseH_domain"/>
</dbReference>
<name>A0A822YMX7_NELNU</name>
<dbReference type="PANTHER" id="PTHR47723">
    <property type="entry name" value="OS05G0353850 PROTEIN"/>
    <property type="match status" value="1"/>
</dbReference>
<dbReference type="AlphaFoldDB" id="A0A822YMX7"/>
<dbReference type="SUPFAM" id="SSF53098">
    <property type="entry name" value="Ribonuclease H-like"/>
    <property type="match status" value="1"/>
</dbReference>
<reference evidence="2 3" key="1">
    <citation type="journal article" date="2020" name="Mol. Biol. Evol.">
        <title>Distinct Expression and Methylation Patterns for Genes with Different Fates following a Single Whole-Genome Duplication in Flowering Plants.</title>
        <authorList>
            <person name="Shi T."/>
            <person name="Rahmani R.S."/>
            <person name="Gugger P.F."/>
            <person name="Wang M."/>
            <person name="Li H."/>
            <person name="Zhang Y."/>
            <person name="Li Z."/>
            <person name="Wang Q."/>
            <person name="Van de Peer Y."/>
            <person name="Marchal K."/>
            <person name="Chen J."/>
        </authorList>
    </citation>
    <scope>NUCLEOTIDE SEQUENCE [LARGE SCALE GENOMIC DNA]</scope>
    <source>
        <tissue evidence="2">Leaf</tissue>
    </source>
</reference>
<evidence type="ECO:0000259" key="1">
    <source>
        <dbReference type="Pfam" id="PF13456"/>
    </source>
</evidence>
<keyword evidence="3" id="KW-1185">Reference proteome</keyword>
<dbReference type="Proteomes" id="UP000607653">
    <property type="component" value="Unassembled WGS sequence"/>
</dbReference>
<dbReference type="InterPro" id="IPR053151">
    <property type="entry name" value="RNase_H-like"/>
</dbReference>
<dbReference type="InterPro" id="IPR012337">
    <property type="entry name" value="RNaseH-like_sf"/>
</dbReference>
<gene>
    <name evidence="2" type="ORF">HUJ06_012688</name>
</gene>
<organism evidence="2 3">
    <name type="scientific">Nelumbo nucifera</name>
    <name type="common">Sacred lotus</name>
    <dbReference type="NCBI Taxonomy" id="4432"/>
    <lineage>
        <taxon>Eukaryota</taxon>
        <taxon>Viridiplantae</taxon>
        <taxon>Streptophyta</taxon>
        <taxon>Embryophyta</taxon>
        <taxon>Tracheophyta</taxon>
        <taxon>Spermatophyta</taxon>
        <taxon>Magnoliopsida</taxon>
        <taxon>Proteales</taxon>
        <taxon>Nelumbonaceae</taxon>
        <taxon>Nelumbo</taxon>
    </lineage>
</organism>
<dbReference type="EMBL" id="DUZY01000003">
    <property type="protein sequence ID" value="DAD33837.1"/>
    <property type="molecule type" value="Genomic_DNA"/>
</dbReference>
<evidence type="ECO:0000313" key="2">
    <source>
        <dbReference type="EMBL" id="DAD33837.1"/>
    </source>
</evidence>
<dbReference type="InterPro" id="IPR036397">
    <property type="entry name" value="RNaseH_sf"/>
</dbReference>
<evidence type="ECO:0000313" key="3">
    <source>
        <dbReference type="Proteomes" id="UP000607653"/>
    </source>
</evidence>
<dbReference type="GO" id="GO:0003676">
    <property type="term" value="F:nucleic acid binding"/>
    <property type="evidence" value="ECO:0007669"/>
    <property type="project" value="InterPro"/>
</dbReference>
<dbReference type="PANTHER" id="PTHR47723:SF19">
    <property type="entry name" value="POLYNUCLEOTIDYL TRANSFERASE, RIBONUCLEASE H-LIKE SUPERFAMILY PROTEIN"/>
    <property type="match status" value="1"/>
</dbReference>
<dbReference type="Gene3D" id="3.30.420.10">
    <property type="entry name" value="Ribonuclease H-like superfamily/Ribonuclease H"/>
    <property type="match status" value="1"/>
</dbReference>
<accession>A0A822YMX7</accession>
<proteinExistence type="predicted"/>
<dbReference type="GO" id="GO:0004523">
    <property type="term" value="F:RNA-DNA hybrid ribonuclease activity"/>
    <property type="evidence" value="ECO:0007669"/>
    <property type="project" value="InterPro"/>
</dbReference>
<protein>
    <recommendedName>
        <fullName evidence="1">RNase H type-1 domain-containing protein</fullName>
    </recommendedName>
</protein>
<feature type="domain" description="RNase H type-1" evidence="1">
    <location>
        <begin position="96"/>
        <end position="176"/>
    </location>
</feature>
<sequence length="181" mass="20518">MIGEFPGETVATTFWLLPLLWKNRNNMIFNKSRTSPQVLARKAREHAIEHLTANVMSGALNPDLNKPLNWVRWITPNHNSIKIIFDALAKEGGEYTFGCIARNHKREIIKTKLGKKGTTTVSVAEMWAACKDYKLAMQIDSSSVFIEGDSLLIVKCLKREWRAPWNCHALLKDCHSVSGRV</sequence>
<dbReference type="Pfam" id="PF13456">
    <property type="entry name" value="RVT_3"/>
    <property type="match status" value="1"/>
</dbReference>